<proteinExistence type="predicted"/>
<keyword evidence="4" id="KW-1185">Reference proteome</keyword>
<dbReference type="InterPro" id="IPR001012">
    <property type="entry name" value="UBX_dom"/>
</dbReference>
<evidence type="ECO:0000313" key="4">
    <source>
        <dbReference type="Proteomes" id="UP000225706"/>
    </source>
</evidence>
<comment type="caution">
    <text evidence="3">The sequence shown here is derived from an EMBL/GenBank/DDBJ whole genome shotgun (WGS) entry which is preliminary data.</text>
</comment>
<dbReference type="GO" id="GO:0005783">
    <property type="term" value="C:endoplasmic reticulum"/>
    <property type="evidence" value="ECO:0007669"/>
    <property type="project" value="TreeGrafter"/>
</dbReference>
<reference evidence="4" key="1">
    <citation type="journal article" date="2017" name="bioRxiv">
        <title>Comparative analysis of the genomes of Stylophora pistillata and Acropora digitifera provides evidence for extensive differences between species of corals.</title>
        <authorList>
            <person name="Voolstra C.R."/>
            <person name="Li Y."/>
            <person name="Liew Y.J."/>
            <person name="Baumgarten S."/>
            <person name="Zoccola D."/>
            <person name="Flot J.-F."/>
            <person name="Tambutte S."/>
            <person name="Allemand D."/>
            <person name="Aranda M."/>
        </authorList>
    </citation>
    <scope>NUCLEOTIDE SEQUENCE [LARGE SCALE GENOMIC DNA]</scope>
</reference>
<dbReference type="PANTHER" id="PTHR23322">
    <property type="entry name" value="FAS-ASSOCIATED PROTEIN"/>
    <property type="match status" value="1"/>
</dbReference>
<sequence>MAKIPVPSEVRRFSEGKYGSRPQSRTGNRPPSSRSVDSPLPAYTNDKTQAAQHRAHMIQGQPHVKGSLLRRHTSEDLGISHEHDFSITNGPFVPRPPSKTFSEKLEGRPKSAKGRLRPRSGVRKENVALRENFRIVGEQASFPWPPNSQSSFSKYKPLPSIGSGQNVESDSNYSQLVLEKTFDDCNDKLLQKTATLSLNYSLPNEPDDSELGRIHLAIKLLDGSRHERWFRNTETLGTVLAFAQSFSKDKLPPCQFFTNEVPRQVFNNFEVSLTQAGINSRTVLHLEDI</sequence>
<dbReference type="GO" id="GO:0043130">
    <property type="term" value="F:ubiquitin binding"/>
    <property type="evidence" value="ECO:0007669"/>
    <property type="project" value="TreeGrafter"/>
</dbReference>
<dbReference type="GO" id="GO:0036503">
    <property type="term" value="P:ERAD pathway"/>
    <property type="evidence" value="ECO:0007669"/>
    <property type="project" value="TreeGrafter"/>
</dbReference>
<dbReference type="Gene3D" id="3.10.20.90">
    <property type="entry name" value="Phosphatidylinositol 3-kinase Catalytic Subunit, Chain A, domain 1"/>
    <property type="match status" value="1"/>
</dbReference>
<dbReference type="EMBL" id="LSMT01000194">
    <property type="protein sequence ID" value="PFX23845.1"/>
    <property type="molecule type" value="Genomic_DNA"/>
</dbReference>
<feature type="region of interest" description="Disordered" evidence="1">
    <location>
        <begin position="1"/>
        <end position="54"/>
    </location>
</feature>
<feature type="compositionally biased region" description="Basic residues" evidence="1">
    <location>
        <begin position="110"/>
        <end position="119"/>
    </location>
</feature>
<name>A0A2B4S5T4_STYPI</name>
<evidence type="ECO:0000313" key="3">
    <source>
        <dbReference type="EMBL" id="PFX23845.1"/>
    </source>
</evidence>
<dbReference type="STRING" id="50429.A0A2B4S5T4"/>
<organism evidence="3 4">
    <name type="scientific">Stylophora pistillata</name>
    <name type="common">Smooth cauliflower coral</name>
    <dbReference type="NCBI Taxonomy" id="50429"/>
    <lineage>
        <taxon>Eukaryota</taxon>
        <taxon>Metazoa</taxon>
        <taxon>Cnidaria</taxon>
        <taxon>Anthozoa</taxon>
        <taxon>Hexacorallia</taxon>
        <taxon>Scleractinia</taxon>
        <taxon>Astrocoeniina</taxon>
        <taxon>Pocilloporidae</taxon>
        <taxon>Stylophora</taxon>
    </lineage>
</organism>
<dbReference type="PROSITE" id="PS50033">
    <property type="entry name" value="UBX"/>
    <property type="match status" value="1"/>
</dbReference>
<feature type="compositionally biased region" description="Polar residues" evidence="1">
    <location>
        <begin position="21"/>
        <end position="36"/>
    </location>
</feature>
<dbReference type="InterPro" id="IPR050730">
    <property type="entry name" value="UBX_domain-protein"/>
</dbReference>
<accession>A0A2B4S5T4</accession>
<dbReference type="Pfam" id="PF00789">
    <property type="entry name" value="UBX"/>
    <property type="match status" value="1"/>
</dbReference>
<dbReference type="InterPro" id="IPR029071">
    <property type="entry name" value="Ubiquitin-like_domsf"/>
</dbReference>
<feature type="region of interest" description="Disordered" evidence="1">
    <location>
        <begin position="85"/>
        <end position="119"/>
    </location>
</feature>
<dbReference type="PANTHER" id="PTHR23322:SF28">
    <property type="entry name" value="UBX DOMAIN-CONTAINING PROTEIN 10"/>
    <property type="match status" value="1"/>
</dbReference>
<gene>
    <name evidence="3" type="primary">Ubxn10</name>
    <name evidence="3" type="ORF">AWC38_SpisGene11566</name>
</gene>
<evidence type="ECO:0000256" key="1">
    <source>
        <dbReference type="SAM" id="MobiDB-lite"/>
    </source>
</evidence>
<dbReference type="AlphaFoldDB" id="A0A2B4S5T4"/>
<dbReference type="OrthoDB" id="436606at2759"/>
<feature type="domain" description="UBX" evidence="2">
    <location>
        <begin position="216"/>
        <end position="286"/>
    </location>
</feature>
<dbReference type="SUPFAM" id="SSF54236">
    <property type="entry name" value="Ubiquitin-like"/>
    <property type="match status" value="1"/>
</dbReference>
<dbReference type="Proteomes" id="UP000225706">
    <property type="component" value="Unassembled WGS sequence"/>
</dbReference>
<evidence type="ECO:0000259" key="2">
    <source>
        <dbReference type="PROSITE" id="PS50033"/>
    </source>
</evidence>
<protein>
    <submittedName>
        <fullName evidence="3">UBX domain-containing protein 10</fullName>
    </submittedName>
</protein>